<keyword evidence="2" id="KW-1185">Reference proteome</keyword>
<dbReference type="Proteomes" id="UP001281761">
    <property type="component" value="Unassembled WGS sequence"/>
</dbReference>
<comment type="caution">
    <text evidence="1">The sequence shown here is derived from an EMBL/GenBank/DDBJ whole genome shotgun (WGS) entry which is preliminary data.</text>
</comment>
<evidence type="ECO:0000313" key="2">
    <source>
        <dbReference type="Proteomes" id="UP001281761"/>
    </source>
</evidence>
<sequence length="550" mass="62437">MCDDAFFSFIYEVMRYGQENPDSQPQTLFPKFSRFRLPAERHSLSLKILNSSLSKMRNEQVSVAMDAGTIQGRHFLLVLLVNLRSDNSVVFYQLYQNISTAEEYSNAVCSILTDLETYGITPIAFVTDRLPAQMPVFRPTSSNYIGNFLPSTRIAPIPIHVPCSCHLLNSALQWTKKQDEFFASKLNTLKAATVEWRSHAAAFTTKIPDCMEHRWLWVDTILDFIDKYGQSVKVGPNSCETFNIRYQLNLIFRPFCSGIKHLERDYSSLSYTIPIVLIVVQRLFQSISQFSEEPWKQCAFCLGTNIIHLFLRTEWTPILLAAFSITKEGRDKLNLKRLGDLHTIPYSAIPFVCPSFETIQSKCRMIISTPLLPVEPEIVVVNEGEEWQNSSPNDTAHVPEPPMFTPQNLQQGIDMIGRTSFYNLVSDAIIAAATTLRIPHNPTQLSIQFNLWVSSSNERHYPSDAILSASPTAYWDMVCRSDCSENTDVGREQYEGRIALAKVAEAFLSIASSEAMCERTLATLRRILNDSNRSMTLNTVNDKMIIKSKK</sequence>
<dbReference type="InterPro" id="IPR012337">
    <property type="entry name" value="RNaseH-like_sf"/>
</dbReference>
<accession>A0ABQ9XPG7</accession>
<proteinExistence type="predicted"/>
<organism evidence="1 2">
    <name type="scientific">Blattamonas nauphoetae</name>
    <dbReference type="NCBI Taxonomy" id="2049346"/>
    <lineage>
        <taxon>Eukaryota</taxon>
        <taxon>Metamonada</taxon>
        <taxon>Preaxostyla</taxon>
        <taxon>Oxymonadida</taxon>
        <taxon>Blattamonas</taxon>
    </lineage>
</organism>
<evidence type="ECO:0000313" key="1">
    <source>
        <dbReference type="EMBL" id="KAK2954313.1"/>
    </source>
</evidence>
<reference evidence="1 2" key="1">
    <citation type="journal article" date="2022" name="bioRxiv">
        <title>Genomics of Preaxostyla Flagellates Illuminates Evolutionary Transitions and the Path Towards Mitochondrial Loss.</title>
        <authorList>
            <person name="Novak L.V.F."/>
            <person name="Treitli S.C."/>
            <person name="Pyrih J."/>
            <person name="Halakuc P."/>
            <person name="Pipaliya S.V."/>
            <person name="Vacek V."/>
            <person name="Brzon O."/>
            <person name="Soukal P."/>
            <person name="Eme L."/>
            <person name="Dacks J.B."/>
            <person name="Karnkowska A."/>
            <person name="Elias M."/>
            <person name="Hampl V."/>
        </authorList>
    </citation>
    <scope>NUCLEOTIDE SEQUENCE [LARGE SCALE GENOMIC DNA]</scope>
    <source>
        <strain evidence="1">NAU3</strain>
        <tissue evidence="1">Gut</tissue>
    </source>
</reference>
<dbReference type="SUPFAM" id="SSF53098">
    <property type="entry name" value="Ribonuclease H-like"/>
    <property type="match status" value="1"/>
</dbReference>
<gene>
    <name evidence="1" type="ORF">BLNAU_10645</name>
</gene>
<protein>
    <recommendedName>
        <fullName evidence="3">Transposase</fullName>
    </recommendedName>
</protein>
<name>A0ABQ9XPG7_9EUKA</name>
<dbReference type="EMBL" id="JARBJD010000079">
    <property type="protein sequence ID" value="KAK2954313.1"/>
    <property type="molecule type" value="Genomic_DNA"/>
</dbReference>
<evidence type="ECO:0008006" key="3">
    <source>
        <dbReference type="Google" id="ProtNLM"/>
    </source>
</evidence>